<dbReference type="PANTHER" id="PTHR41534:SF1">
    <property type="entry name" value="BLR3401 PROTEIN"/>
    <property type="match status" value="1"/>
</dbReference>
<reference evidence="3" key="1">
    <citation type="journal article" date="2016" name="Appl. Environ. Microbiol.">
        <title>Functional Metagenomics of a Biostimulated Petroleum-Contaminated Soil Reveals an Extraordinary Diversity of Extradiol Dioxygenases.</title>
        <authorList>
            <person name="Terron-Gonzalez L."/>
            <person name="Martin-Cabello G."/>
            <person name="Ferrer M."/>
            <person name="Santero E."/>
        </authorList>
    </citation>
    <scope>NUCLEOTIDE SEQUENCE</scope>
</reference>
<keyword evidence="3" id="KW-0223">Dioxygenase</keyword>
<sequence length="164" mass="18641">MTGMELLDQAQRLLFDEAAALDQRRWDDWLALYTPDCEFWVPAWKSEDTPTGDPGAEVSLVYYDSRAGLEERVWRIQSAAAPAHRVLPRTCHAVHNVRLLGSNAGSLAVHATWRVDSYKEKTVSSLFGFYDYLLTGRPGAWRIAKKKITLISDCVPSYFDLYQV</sequence>
<keyword evidence="2" id="KW-0560">Oxidoreductase</keyword>
<dbReference type="InterPro" id="IPR032710">
    <property type="entry name" value="NTF2-like_dom_sf"/>
</dbReference>
<dbReference type="CDD" id="cd00667">
    <property type="entry name" value="ring_hydroxylating_dioxygenases_beta"/>
    <property type="match status" value="1"/>
</dbReference>
<evidence type="ECO:0000313" key="3">
    <source>
        <dbReference type="EMBL" id="AMK59060.1"/>
    </source>
</evidence>
<dbReference type="Pfam" id="PF00866">
    <property type="entry name" value="Ring_hydroxyl_B"/>
    <property type="match status" value="1"/>
</dbReference>
<dbReference type="SUPFAM" id="SSF54427">
    <property type="entry name" value="NTF2-like"/>
    <property type="match status" value="1"/>
</dbReference>
<name>A0A126SXN1_9BACT</name>
<dbReference type="GO" id="GO:0051213">
    <property type="term" value="F:dioxygenase activity"/>
    <property type="evidence" value="ECO:0007669"/>
    <property type="project" value="UniProtKB-KW"/>
</dbReference>
<dbReference type="GO" id="GO:0019380">
    <property type="term" value="P:3-phenylpropionate catabolic process"/>
    <property type="evidence" value="ECO:0007669"/>
    <property type="project" value="TreeGrafter"/>
</dbReference>
<dbReference type="EMBL" id="KU144966">
    <property type="protein sequence ID" value="AMK59060.1"/>
    <property type="molecule type" value="Genomic_DNA"/>
</dbReference>
<accession>A0A126SXN1</accession>
<evidence type="ECO:0000256" key="2">
    <source>
        <dbReference type="ARBA" id="ARBA00023002"/>
    </source>
</evidence>
<organism evidence="3">
    <name type="scientific">uncultured bacterium UPO36</name>
    <dbReference type="NCBI Taxonomy" id="1776963"/>
    <lineage>
        <taxon>Bacteria</taxon>
        <taxon>environmental samples</taxon>
    </lineage>
</organism>
<proteinExistence type="inferred from homology"/>
<dbReference type="Gene3D" id="3.10.450.50">
    <property type="match status" value="1"/>
</dbReference>
<dbReference type="AlphaFoldDB" id="A0A126SXN1"/>
<dbReference type="PANTHER" id="PTHR41534">
    <property type="entry name" value="BLR3401 PROTEIN"/>
    <property type="match status" value="1"/>
</dbReference>
<dbReference type="InterPro" id="IPR000391">
    <property type="entry name" value="Rng_hydr_dOase-bsu"/>
</dbReference>
<comment type="similarity">
    <text evidence="1">Belongs to the bacterial ring-hydroxylating dioxygenase beta subunit family.</text>
</comment>
<protein>
    <submittedName>
        <fullName evidence="3">Aromatic-ring-hydroxylating dioxygenase subunit beta</fullName>
    </submittedName>
</protein>
<evidence type="ECO:0000256" key="1">
    <source>
        <dbReference type="ARBA" id="ARBA00009570"/>
    </source>
</evidence>